<dbReference type="Proteomes" id="UP000253744">
    <property type="component" value="Plasmid pDrdI"/>
</dbReference>
<keyword evidence="1" id="KW-0614">Plasmid</keyword>
<name>A0A345IMD3_9DEIO</name>
<dbReference type="EMBL" id="CP031163">
    <property type="protein sequence ID" value="AXH00856.1"/>
    <property type="molecule type" value="Genomic_DNA"/>
</dbReference>
<sequence length="175" mass="18999">MTRETTISSDSARAEGLLLGLLGEALDERFLKTDARDTYVAAYQEARNLLRAQLDEQRRALLESGVLIESGSAVLELARARQALCQVQAVAAIALRRLTRHQVPEVRLWHALLGASRLGGVNPEGVALRCTQEGQLLAPVGQALLLGDLYGPSRYVQIVLTEQGELRALPEAPHG</sequence>
<protein>
    <submittedName>
        <fullName evidence="1">Uncharacterized protein</fullName>
    </submittedName>
</protein>
<geneLocation type="plasmid" evidence="2">
    <name>pdrdi</name>
</geneLocation>
<proteinExistence type="predicted"/>
<dbReference type="AlphaFoldDB" id="A0A345IMD3"/>
<evidence type="ECO:0000313" key="2">
    <source>
        <dbReference type="Proteomes" id="UP000253744"/>
    </source>
</evidence>
<evidence type="ECO:0000313" key="1">
    <source>
        <dbReference type="EMBL" id="AXH00856.1"/>
    </source>
</evidence>
<reference evidence="1 2" key="1">
    <citation type="submission" date="2018-07" db="EMBL/GenBank/DDBJ databases">
        <title>Complete Genome and Methylome Analysis of Deinococcus wulumuqiensis NEB 479.</title>
        <authorList>
            <person name="Fomenkov A."/>
            <person name="Luyten Y."/>
            <person name="Vincze T."/>
            <person name="Anton B.P."/>
            <person name="Clark T."/>
            <person name="Roberts R.J."/>
            <person name="Morgan R.D."/>
        </authorList>
    </citation>
    <scope>NUCLEOTIDE SEQUENCE [LARGE SCALE GENOMIC DNA]</scope>
    <source>
        <strain evidence="1 2">NEB 479</strain>
        <plasmid evidence="2">Plasmid pdrdi</plasmid>
    </source>
</reference>
<gene>
    <name evidence="1" type="ORF">DVJ83_17195</name>
</gene>
<accession>A0A345IMD3</accession>
<dbReference type="KEGG" id="dwu:DVJ83_17195"/>
<organism evidence="1 2">
    <name type="scientific">Deinococcus wulumuqiensis</name>
    <dbReference type="NCBI Taxonomy" id="980427"/>
    <lineage>
        <taxon>Bacteria</taxon>
        <taxon>Thermotogati</taxon>
        <taxon>Deinococcota</taxon>
        <taxon>Deinococci</taxon>
        <taxon>Deinococcales</taxon>
        <taxon>Deinococcaceae</taxon>
        <taxon>Deinococcus</taxon>
    </lineage>
</organism>
<dbReference type="RefSeq" id="WP_114673504.1">
    <property type="nucleotide sequence ID" value="NZ_CP031163.1"/>
</dbReference>